<dbReference type="SUPFAM" id="SSF52540">
    <property type="entry name" value="P-loop containing nucleoside triphosphate hydrolases"/>
    <property type="match status" value="1"/>
</dbReference>
<dbReference type="Pfam" id="PF02374">
    <property type="entry name" value="ArsA_ATPase"/>
    <property type="match status" value="2"/>
</dbReference>
<dbReference type="RefSeq" id="WP_052607099.1">
    <property type="nucleotide sequence ID" value="NZ_JXYS01000133.1"/>
</dbReference>
<keyword evidence="3" id="KW-1185">Reference proteome</keyword>
<dbReference type="GO" id="GO:0005524">
    <property type="term" value="F:ATP binding"/>
    <property type="evidence" value="ECO:0007669"/>
    <property type="project" value="InterPro"/>
</dbReference>
<dbReference type="InterPro" id="IPR027417">
    <property type="entry name" value="P-loop_NTPase"/>
</dbReference>
<dbReference type="PANTHER" id="PTHR10803:SF31">
    <property type="entry name" value="ATPASE RV3679-RELATED"/>
    <property type="match status" value="1"/>
</dbReference>
<protein>
    <submittedName>
        <fullName evidence="2">Anion-transporting ATPase</fullName>
    </submittedName>
</protein>
<dbReference type="AlphaFoldDB" id="A0A0D8HCN3"/>
<dbReference type="CDD" id="cd02035">
    <property type="entry name" value="ArsA"/>
    <property type="match status" value="1"/>
</dbReference>
<dbReference type="OrthoDB" id="5242836at2"/>
<dbReference type="STRING" id="1280514.AXFE_34800"/>
<organism evidence="2 3">
    <name type="scientific">Acidithrix ferrooxidans</name>
    <dbReference type="NCBI Taxonomy" id="1280514"/>
    <lineage>
        <taxon>Bacteria</taxon>
        <taxon>Bacillati</taxon>
        <taxon>Actinomycetota</taxon>
        <taxon>Acidimicrobiia</taxon>
        <taxon>Acidimicrobiales</taxon>
        <taxon>Acidimicrobiaceae</taxon>
        <taxon>Acidithrix</taxon>
    </lineage>
</organism>
<evidence type="ECO:0000313" key="2">
    <source>
        <dbReference type="EMBL" id="KJF15688.1"/>
    </source>
</evidence>
<dbReference type="InterPro" id="IPR016300">
    <property type="entry name" value="ATPase_ArsA/GET3"/>
</dbReference>
<proteinExistence type="predicted"/>
<sequence length="326" mass="34819">MNNLEGHSDLGDAILSKRLVIVTGKGGVGKSTITAGLARLSSKAGLRTLVCEVDARGDVSAAFGIENVEFKPKAVAPNLYVMAMNTEDALAEYLRLNLRIPIITKLGPLAKAFDFVANAAPGVKEILVMGKICYEVRERNYDIVFVDASASGHIVSQLASPAGISELFQIGLVKEQTAWMQEILSNPSTTALILVVTPEETPVVESLELIDRLANETSMNVIGAVINKVMAEPFSNSQGEIFRSIMTGDLHDDFLAIAGDSSDAFLATSSLATGLRESRSSHSREFISKLPVGIATIFIPYFMGAEDGIRLSREIAEALDGELSGS</sequence>
<dbReference type="Proteomes" id="UP000032360">
    <property type="component" value="Unassembled WGS sequence"/>
</dbReference>
<dbReference type="PANTHER" id="PTHR10803">
    <property type="entry name" value="ARSENICAL PUMP-DRIVING ATPASE ARSENITE-TRANSLOCATING ATPASE"/>
    <property type="match status" value="1"/>
</dbReference>
<accession>A0A0D8HCN3</accession>
<evidence type="ECO:0000259" key="1">
    <source>
        <dbReference type="Pfam" id="PF02374"/>
    </source>
</evidence>
<dbReference type="EMBL" id="JXYS01000133">
    <property type="protein sequence ID" value="KJF15688.1"/>
    <property type="molecule type" value="Genomic_DNA"/>
</dbReference>
<feature type="domain" description="ArsA/GET3 Anion-transporting ATPase-like" evidence="1">
    <location>
        <begin position="173"/>
        <end position="236"/>
    </location>
</feature>
<dbReference type="GO" id="GO:0016887">
    <property type="term" value="F:ATP hydrolysis activity"/>
    <property type="evidence" value="ECO:0007669"/>
    <property type="project" value="InterPro"/>
</dbReference>
<name>A0A0D8HCN3_9ACTN</name>
<comment type="caution">
    <text evidence="2">The sequence shown here is derived from an EMBL/GenBank/DDBJ whole genome shotgun (WGS) entry which is preliminary data.</text>
</comment>
<evidence type="ECO:0000313" key="3">
    <source>
        <dbReference type="Proteomes" id="UP000032360"/>
    </source>
</evidence>
<reference evidence="2 3" key="1">
    <citation type="submission" date="2015-01" db="EMBL/GenBank/DDBJ databases">
        <title>Draft genome of the acidophilic iron oxidizer Acidithrix ferrooxidans strain Py-F3.</title>
        <authorList>
            <person name="Poehlein A."/>
            <person name="Eisen S."/>
            <person name="Schloemann M."/>
            <person name="Johnson B.D."/>
            <person name="Daniel R."/>
            <person name="Muehling M."/>
        </authorList>
    </citation>
    <scope>NUCLEOTIDE SEQUENCE [LARGE SCALE GENOMIC DNA]</scope>
    <source>
        <strain evidence="2 3">Py-F3</strain>
    </source>
</reference>
<dbReference type="Gene3D" id="3.40.50.300">
    <property type="entry name" value="P-loop containing nucleotide triphosphate hydrolases"/>
    <property type="match status" value="1"/>
</dbReference>
<feature type="domain" description="ArsA/GET3 Anion-transporting ATPase-like" evidence="1">
    <location>
        <begin position="18"/>
        <end position="169"/>
    </location>
</feature>
<gene>
    <name evidence="2" type="ORF">AXFE_34800</name>
</gene>
<dbReference type="InterPro" id="IPR025723">
    <property type="entry name" value="ArsA/GET3_ATPase-like"/>
</dbReference>